<name>A0A4Q9MMF5_9APHY</name>
<reference evidence="2" key="1">
    <citation type="submission" date="2019-01" db="EMBL/GenBank/DDBJ databases">
        <title>Draft genome sequences of three monokaryotic isolates of the white-rot basidiomycete fungus Dichomitus squalens.</title>
        <authorList>
            <consortium name="DOE Joint Genome Institute"/>
            <person name="Lopez S.C."/>
            <person name="Andreopoulos B."/>
            <person name="Pangilinan J."/>
            <person name="Lipzen A."/>
            <person name="Riley R."/>
            <person name="Ahrendt S."/>
            <person name="Ng V."/>
            <person name="Barry K."/>
            <person name="Daum C."/>
            <person name="Grigoriev I.V."/>
            <person name="Hilden K.S."/>
            <person name="Makela M.R."/>
            <person name="de Vries R.P."/>
        </authorList>
    </citation>
    <scope>NUCLEOTIDE SEQUENCE [LARGE SCALE GENOMIC DNA]</scope>
    <source>
        <strain evidence="2">OM18370.1</strain>
    </source>
</reference>
<feature type="compositionally biased region" description="Polar residues" evidence="1">
    <location>
        <begin position="50"/>
        <end position="60"/>
    </location>
</feature>
<sequence>MTSGVALASPDCPAPFTPSPQLAGRYTARTSRRVSGRRIEERTTVRPSGAPSQQDASQMPRSRWGSAAIWQTLRGPRSRELK</sequence>
<accession>A0A4Q9MMF5</accession>
<organism evidence="2">
    <name type="scientific">Dichomitus squalens</name>
    <dbReference type="NCBI Taxonomy" id="114155"/>
    <lineage>
        <taxon>Eukaryota</taxon>
        <taxon>Fungi</taxon>
        <taxon>Dikarya</taxon>
        <taxon>Basidiomycota</taxon>
        <taxon>Agaricomycotina</taxon>
        <taxon>Agaricomycetes</taxon>
        <taxon>Polyporales</taxon>
        <taxon>Polyporaceae</taxon>
        <taxon>Dichomitus</taxon>
    </lineage>
</organism>
<dbReference type="EMBL" id="ML143425">
    <property type="protein sequence ID" value="TBU28048.1"/>
    <property type="molecule type" value="Genomic_DNA"/>
</dbReference>
<feature type="region of interest" description="Disordered" evidence="1">
    <location>
        <begin position="1"/>
        <end position="82"/>
    </location>
</feature>
<gene>
    <name evidence="2" type="ORF">BD311DRAFT_759067</name>
</gene>
<evidence type="ECO:0000256" key="1">
    <source>
        <dbReference type="SAM" id="MobiDB-lite"/>
    </source>
</evidence>
<dbReference type="AlphaFoldDB" id="A0A4Q9MMF5"/>
<protein>
    <submittedName>
        <fullName evidence="2">Uncharacterized protein</fullName>
    </submittedName>
</protein>
<dbReference type="Proteomes" id="UP000292957">
    <property type="component" value="Unassembled WGS sequence"/>
</dbReference>
<evidence type="ECO:0000313" key="2">
    <source>
        <dbReference type="EMBL" id="TBU28048.1"/>
    </source>
</evidence>
<proteinExistence type="predicted"/>